<feature type="non-terminal residue" evidence="1">
    <location>
        <position position="1"/>
    </location>
</feature>
<organism evidence="1">
    <name type="scientific">Lepeophtheirus salmonis</name>
    <name type="common">Salmon louse</name>
    <name type="synonym">Caligus salmonis</name>
    <dbReference type="NCBI Taxonomy" id="72036"/>
    <lineage>
        <taxon>Eukaryota</taxon>
        <taxon>Metazoa</taxon>
        <taxon>Ecdysozoa</taxon>
        <taxon>Arthropoda</taxon>
        <taxon>Crustacea</taxon>
        <taxon>Multicrustacea</taxon>
        <taxon>Hexanauplia</taxon>
        <taxon>Copepoda</taxon>
        <taxon>Siphonostomatoida</taxon>
        <taxon>Caligidae</taxon>
        <taxon>Lepeophtheirus</taxon>
    </lineage>
</organism>
<reference evidence="1" key="1">
    <citation type="submission" date="2014-05" db="EMBL/GenBank/DDBJ databases">
        <authorList>
            <person name="Chronopoulou M."/>
        </authorList>
    </citation>
    <scope>NUCLEOTIDE SEQUENCE</scope>
    <source>
        <tissue evidence="1">Whole organism</tissue>
    </source>
</reference>
<dbReference type="AlphaFoldDB" id="A0A0K2T7W5"/>
<dbReference type="EMBL" id="HACA01004509">
    <property type="protein sequence ID" value="CDW21870.1"/>
    <property type="molecule type" value="Transcribed_RNA"/>
</dbReference>
<proteinExistence type="predicted"/>
<accession>A0A0K2T7W5</accession>
<sequence length="66" mass="7312">VFRESSQPPGYAVDANGVGEKDWGGGEFKCTLKPPRRRYLEIGFEKLICCCPSVGNKIVVARRRIG</sequence>
<protein>
    <submittedName>
        <fullName evidence="1">Uncharacterized protein</fullName>
    </submittedName>
</protein>
<evidence type="ECO:0000313" key="1">
    <source>
        <dbReference type="EMBL" id="CDW21870.1"/>
    </source>
</evidence>
<name>A0A0K2T7W5_LEPSM</name>